<keyword evidence="4" id="KW-1185">Reference proteome</keyword>
<evidence type="ECO:0000313" key="3">
    <source>
        <dbReference type="EMBL" id="TGK09942.1"/>
    </source>
</evidence>
<keyword evidence="3" id="KW-0808">Transferase</keyword>
<dbReference type="AlphaFoldDB" id="A0A4R9GDR3"/>
<dbReference type="SUPFAM" id="SSF53448">
    <property type="entry name" value="Nucleotide-diphospho-sugar transferases"/>
    <property type="match status" value="1"/>
</dbReference>
<organism evidence="3 4">
    <name type="scientific">Leptospira fletcheri</name>
    <dbReference type="NCBI Taxonomy" id="2484981"/>
    <lineage>
        <taxon>Bacteria</taxon>
        <taxon>Pseudomonadati</taxon>
        <taxon>Spirochaetota</taxon>
        <taxon>Spirochaetia</taxon>
        <taxon>Leptospirales</taxon>
        <taxon>Leptospiraceae</taxon>
        <taxon>Leptospira</taxon>
    </lineage>
</organism>
<evidence type="ECO:0000259" key="2">
    <source>
        <dbReference type="Pfam" id="PF00535"/>
    </source>
</evidence>
<feature type="transmembrane region" description="Helical" evidence="1">
    <location>
        <begin position="283"/>
        <end position="302"/>
    </location>
</feature>
<dbReference type="CDD" id="cd06433">
    <property type="entry name" value="GT_2_WfgS_like"/>
    <property type="match status" value="1"/>
</dbReference>
<proteinExistence type="predicted"/>
<dbReference type="InterPro" id="IPR001173">
    <property type="entry name" value="Glyco_trans_2-like"/>
</dbReference>
<gene>
    <name evidence="3" type="ORF">EHO60_11315</name>
</gene>
<feature type="domain" description="Glycosyltransferase 2-like" evidence="2">
    <location>
        <begin position="8"/>
        <end position="162"/>
    </location>
</feature>
<keyword evidence="1" id="KW-0472">Membrane</keyword>
<dbReference type="RefSeq" id="WP_135768305.1">
    <property type="nucleotide sequence ID" value="NZ_RQET01000008.1"/>
</dbReference>
<dbReference type="Proteomes" id="UP000298458">
    <property type="component" value="Unassembled WGS sequence"/>
</dbReference>
<comment type="caution">
    <text evidence="3">The sequence shown here is derived from an EMBL/GenBank/DDBJ whole genome shotgun (WGS) entry which is preliminary data.</text>
</comment>
<dbReference type="GO" id="GO:0016758">
    <property type="term" value="F:hexosyltransferase activity"/>
    <property type="evidence" value="ECO:0007669"/>
    <property type="project" value="UniProtKB-ARBA"/>
</dbReference>
<dbReference type="Pfam" id="PF00535">
    <property type="entry name" value="Glycos_transf_2"/>
    <property type="match status" value="1"/>
</dbReference>
<keyword evidence="1" id="KW-0812">Transmembrane</keyword>
<dbReference type="PANTHER" id="PTHR22916:SF65">
    <property type="entry name" value="SLR1065 PROTEIN"/>
    <property type="match status" value="1"/>
</dbReference>
<dbReference type="InterPro" id="IPR029044">
    <property type="entry name" value="Nucleotide-diphossugar_trans"/>
</dbReference>
<dbReference type="OrthoDB" id="396512at2"/>
<dbReference type="PANTHER" id="PTHR22916">
    <property type="entry name" value="GLYCOSYLTRANSFERASE"/>
    <property type="match status" value="1"/>
</dbReference>
<keyword evidence="1" id="KW-1133">Transmembrane helix</keyword>
<protein>
    <submittedName>
        <fullName evidence="3">Glycosyltransferase</fullName>
    </submittedName>
</protein>
<evidence type="ECO:0000256" key="1">
    <source>
        <dbReference type="SAM" id="Phobius"/>
    </source>
</evidence>
<dbReference type="EMBL" id="RQET01000008">
    <property type="protein sequence ID" value="TGK09942.1"/>
    <property type="molecule type" value="Genomic_DNA"/>
</dbReference>
<dbReference type="Gene3D" id="3.90.550.10">
    <property type="entry name" value="Spore Coat Polysaccharide Biosynthesis Protein SpsA, Chain A"/>
    <property type="match status" value="1"/>
</dbReference>
<reference evidence="3" key="1">
    <citation type="journal article" date="2019" name="PLoS Negl. Trop. Dis.">
        <title>Revisiting the worldwide diversity of Leptospira species in the environment.</title>
        <authorList>
            <person name="Vincent A.T."/>
            <person name="Schiettekatte O."/>
            <person name="Bourhy P."/>
            <person name="Veyrier F.J."/>
            <person name="Picardeau M."/>
        </authorList>
    </citation>
    <scope>NUCLEOTIDE SEQUENCE [LARGE SCALE GENOMIC DNA]</scope>
    <source>
        <strain evidence="3">SSW15</strain>
    </source>
</reference>
<evidence type="ECO:0000313" key="4">
    <source>
        <dbReference type="Proteomes" id="UP000298458"/>
    </source>
</evidence>
<accession>A0A4R9GDR3</accession>
<name>A0A4R9GDR3_9LEPT</name>
<sequence length="312" mass="36251">MILPKIISIVTPSFNQDKYLERTVHSVLSQSGDFYLDYIIMDGGSTDSSREIIKKFETIVLSGKKVANFEGLEFYLPAKNLGGIGCKGVSYRWFSERDNGQADAINKGWSISKGSILGWLNSDDIYLENAFETVLKSFAKPDVFFIYGGSFHITVDDLIIQQYPMESYDRGRLVDYCYISQPAVFMRKEIIDKVGLLNQNLMYCMDYEYWLRISATIPLTFVNKMLACTRIHGETKTSSKMKVLSEIVRMQKALIGKVSRYWLDSYVDFWLTKKIKIDPSFTFLRRVVYIFFFVLFDVRFNYGRFTLKRIFL</sequence>